<protein>
    <recommendedName>
        <fullName evidence="4">S-adenosyl-L-methionine-dependent methyltransferase</fullName>
        <ecNumber evidence="4">2.1.1.-</ecNumber>
    </recommendedName>
</protein>
<dbReference type="Pfam" id="PF04072">
    <property type="entry name" value="LCM"/>
    <property type="match status" value="1"/>
</dbReference>
<dbReference type="RefSeq" id="WP_338257419.1">
    <property type="nucleotide sequence ID" value="NZ_BSRI01000002.1"/>
</dbReference>
<dbReference type="EC" id="2.1.1.-" evidence="4"/>
<evidence type="ECO:0000256" key="3">
    <source>
        <dbReference type="ARBA" id="ARBA00022679"/>
    </source>
</evidence>
<dbReference type="Proteomes" id="UP001344906">
    <property type="component" value="Unassembled WGS sequence"/>
</dbReference>
<dbReference type="SUPFAM" id="SSF53335">
    <property type="entry name" value="S-adenosyl-L-methionine-dependent methyltransferases"/>
    <property type="match status" value="1"/>
</dbReference>
<comment type="caution">
    <text evidence="5">The sequence shown here is derived from an EMBL/GenBank/DDBJ whole genome shotgun (WGS) entry which is preliminary data.</text>
</comment>
<evidence type="ECO:0000256" key="4">
    <source>
        <dbReference type="RuleBase" id="RU362030"/>
    </source>
</evidence>
<evidence type="ECO:0000313" key="5">
    <source>
        <dbReference type="EMBL" id="GLV60371.1"/>
    </source>
</evidence>
<keyword evidence="6" id="KW-1185">Reference proteome</keyword>
<evidence type="ECO:0000256" key="1">
    <source>
        <dbReference type="ARBA" id="ARBA00008138"/>
    </source>
</evidence>
<dbReference type="InterPro" id="IPR029063">
    <property type="entry name" value="SAM-dependent_MTases_sf"/>
</dbReference>
<keyword evidence="2 4" id="KW-0489">Methyltransferase</keyword>
<evidence type="ECO:0000256" key="2">
    <source>
        <dbReference type="ARBA" id="ARBA00022603"/>
    </source>
</evidence>
<name>A0ABQ6G522_9CHLR</name>
<sequence length="291" mass="33328">MSSSPSSVENISDTAIWVAHMRALESEREDALFHDPFARQLSGERGDAMAHNMRNEKVLAWQVALRTKIIDEMLLQTIEQHGCDTVLSLAAGLDTRPYRLALPPDLHWIEIDLPAIFTYKNEQLRDEQPVCSLEQIDLDLANVEARGALFERIHTQYKRVLVLMEGLSIYLTNEQLASLVSDLHTYPEFRWLLTESITGGGLRFMRRSWDKQLAKGNAPIQLDIEDSELFYQQHGWKTSQTRLMIDEAYANNRKLPFFGLIRLATLANADLRRSVYRDIGGFALLERIDSP</sequence>
<reference evidence="5 6" key="1">
    <citation type="submission" date="2023-02" db="EMBL/GenBank/DDBJ databases">
        <title>Dictyobacter halimunensis sp. nov., a new member of the class Ktedonobacteria from forest soil in a geothermal area.</title>
        <authorList>
            <person name="Rachmania M.K."/>
            <person name="Ningsih F."/>
            <person name="Sakai Y."/>
            <person name="Yabe S."/>
            <person name="Yokota A."/>
            <person name="Sjamsuridzal W."/>
        </authorList>
    </citation>
    <scope>NUCLEOTIDE SEQUENCE [LARGE SCALE GENOMIC DNA]</scope>
    <source>
        <strain evidence="5 6">S3.2.2.5</strain>
    </source>
</reference>
<dbReference type="Gene3D" id="3.40.50.150">
    <property type="entry name" value="Vaccinia Virus protein VP39"/>
    <property type="match status" value="1"/>
</dbReference>
<organism evidence="5 6">
    <name type="scientific">Dictyobacter halimunensis</name>
    <dbReference type="NCBI Taxonomy" id="3026934"/>
    <lineage>
        <taxon>Bacteria</taxon>
        <taxon>Bacillati</taxon>
        <taxon>Chloroflexota</taxon>
        <taxon>Ktedonobacteria</taxon>
        <taxon>Ktedonobacterales</taxon>
        <taxon>Dictyobacteraceae</taxon>
        <taxon>Dictyobacter</taxon>
    </lineage>
</organism>
<evidence type="ECO:0000313" key="6">
    <source>
        <dbReference type="Proteomes" id="UP001344906"/>
    </source>
</evidence>
<keyword evidence="3" id="KW-0808">Transferase</keyword>
<dbReference type="PANTHER" id="PTHR43619:SF2">
    <property type="entry name" value="S-ADENOSYL-L-METHIONINE-DEPENDENT METHYLTRANSFERASES SUPERFAMILY PROTEIN"/>
    <property type="match status" value="1"/>
</dbReference>
<dbReference type="PANTHER" id="PTHR43619">
    <property type="entry name" value="S-ADENOSYL-L-METHIONINE-DEPENDENT METHYLTRANSFERASE YKTD-RELATED"/>
    <property type="match status" value="1"/>
</dbReference>
<gene>
    <name evidence="5" type="ORF">KDH_71910</name>
</gene>
<accession>A0ABQ6G522</accession>
<keyword evidence="4" id="KW-0949">S-adenosyl-L-methionine</keyword>
<comment type="function">
    <text evidence="4">Exhibits S-adenosyl-L-methionine-dependent methyltransferase activity.</text>
</comment>
<dbReference type="InterPro" id="IPR007213">
    <property type="entry name" value="Ppm1/Ppm2/Tcmp"/>
</dbReference>
<dbReference type="InterPro" id="IPR011610">
    <property type="entry name" value="SAM_mthyl_Trfase_ML2640-like"/>
</dbReference>
<dbReference type="NCBIfam" id="TIGR00027">
    <property type="entry name" value="mthyl_TIGR00027"/>
    <property type="match status" value="1"/>
</dbReference>
<dbReference type="EMBL" id="BSRI01000002">
    <property type="protein sequence ID" value="GLV60371.1"/>
    <property type="molecule type" value="Genomic_DNA"/>
</dbReference>
<comment type="similarity">
    <text evidence="1 4">Belongs to the UPF0677 family.</text>
</comment>
<proteinExistence type="inferred from homology"/>